<dbReference type="GO" id="GO:0020037">
    <property type="term" value="F:heme binding"/>
    <property type="evidence" value="ECO:0007669"/>
    <property type="project" value="TreeGrafter"/>
</dbReference>
<protein>
    <submittedName>
        <fullName evidence="15">Cytochrome b</fullName>
    </submittedName>
</protein>
<keyword evidence="7" id="KW-0479">Metal-binding</keyword>
<accession>A0A942I2Q6</accession>
<dbReference type="InterPro" id="IPR052168">
    <property type="entry name" value="Cytochrome_b561_oxidase"/>
</dbReference>
<dbReference type="InterPro" id="IPR016174">
    <property type="entry name" value="Di-haem_cyt_TM"/>
</dbReference>
<keyword evidence="6 13" id="KW-0812">Transmembrane</keyword>
<feature type="domain" description="Cytochrome b561 bacterial/Ni-hydrogenase" evidence="14">
    <location>
        <begin position="9"/>
        <end position="181"/>
    </location>
</feature>
<organism evidence="15 16">
    <name type="scientific">Pseudaminobacter soli</name>
    <name type="common">ex Zhang et al. 2022</name>
    <dbReference type="NCBI Taxonomy" id="2831468"/>
    <lineage>
        <taxon>Bacteria</taxon>
        <taxon>Pseudomonadati</taxon>
        <taxon>Pseudomonadota</taxon>
        <taxon>Alphaproteobacteria</taxon>
        <taxon>Hyphomicrobiales</taxon>
        <taxon>Phyllobacteriaceae</taxon>
        <taxon>Pseudaminobacter</taxon>
    </lineage>
</organism>
<keyword evidence="16" id="KW-1185">Reference proteome</keyword>
<dbReference type="SUPFAM" id="SSF81342">
    <property type="entry name" value="Transmembrane di-heme cytochromes"/>
    <property type="match status" value="1"/>
</dbReference>
<keyword evidence="10" id="KW-0408">Iron</keyword>
<evidence type="ECO:0000256" key="6">
    <source>
        <dbReference type="ARBA" id="ARBA00022692"/>
    </source>
</evidence>
<evidence type="ECO:0000256" key="3">
    <source>
        <dbReference type="ARBA" id="ARBA00022448"/>
    </source>
</evidence>
<dbReference type="GO" id="GO:0022904">
    <property type="term" value="P:respiratory electron transport chain"/>
    <property type="evidence" value="ECO:0007669"/>
    <property type="project" value="InterPro"/>
</dbReference>
<sequence length="198" mass="21774">MSRNRDVSFGLTAILLHWTIAALFLGELVLGFWMTRVKDMALQFELIQWHKSFGLLVLVLAVLRILWRIVAGRPPALPTLSRLERASAATVQALLLAATILVPLAGWALVSASTLRIPTLLFGQVLIPHLPLIPSGHAEAFWSRGHALLAYGSAVLVLAHTAAALGHHFLLRDDVLRRILPLPTRDPLARVGDYGEQR</sequence>
<feature type="transmembrane region" description="Helical" evidence="13">
    <location>
        <begin position="91"/>
        <end position="110"/>
    </location>
</feature>
<dbReference type="GO" id="GO:0009055">
    <property type="term" value="F:electron transfer activity"/>
    <property type="evidence" value="ECO:0007669"/>
    <property type="project" value="InterPro"/>
</dbReference>
<evidence type="ECO:0000256" key="5">
    <source>
        <dbReference type="ARBA" id="ARBA00022617"/>
    </source>
</evidence>
<dbReference type="Pfam" id="PF01292">
    <property type="entry name" value="Ni_hydr_CYTB"/>
    <property type="match status" value="1"/>
</dbReference>
<dbReference type="GO" id="GO:0005886">
    <property type="term" value="C:plasma membrane"/>
    <property type="evidence" value="ECO:0007669"/>
    <property type="project" value="UniProtKB-SubCell"/>
</dbReference>
<name>A0A942I2Q6_9HYPH</name>
<dbReference type="InterPro" id="IPR011577">
    <property type="entry name" value="Cyt_b561_bac/Ni-Hgenase"/>
</dbReference>
<comment type="similarity">
    <text evidence="12">Belongs to the cytochrome b561 family.</text>
</comment>
<evidence type="ECO:0000259" key="14">
    <source>
        <dbReference type="Pfam" id="PF01292"/>
    </source>
</evidence>
<proteinExistence type="inferred from homology"/>
<dbReference type="Proteomes" id="UP000680348">
    <property type="component" value="Unassembled WGS sequence"/>
</dbReference>
<evidence type="ECO:0000256" key="13">
    <source>
        <dbReference type="SAM" id="Phobius"/>
    </source>
</evidence>
<gene>
    <name evidence="15" type="ORF">KEU06_10815</name>
</gene>
<dbReference type="RefSeq" id="WP_188254667.1">
    <property type="nucleotide sequence ID" value="NZ_JABVCF010000005.1"/>
</dbReference>
<comment type="cofactor">
    <cofactor evidence="1">
        <name>heme b</name>
        <dbReference type="ChEBI" id="CHEBI:60344"/>
    </cofactor>
</comment>
<comment type="subcellular location">
    <subcellularLocation>
        <location evidence="2">Cell membrane</location>
        <topology evidence="2">Multi-pass membrane protein</topology>
    </subcellularLocation>
</comment>
<keyword evidence="8" id="KW-0249">Electron transport</keyword>
<dbReference type="PANTHER" id="PTHR30529">
    <property type="entry name" value="CYTOCHROME B561"/>
    <property type="match status" value="1"/>
</dbReference>
<evidence type="ECO:0000256" key="12">
    <source>
        <dbReference type="ARBA" id="ARBA00037975"/>
    </source>
</evidence>
<evidence type="ECO:0000256" key="1">
    <source>
        <dbReference type="ARBA" id="ARBA00001970"/>
    </source>
</evidence>
<keyword evidence="11 13" id="KW-0472">Membrane</keyword>
<evidence type="ECO:0000256" key="9">
    <source>
        <dbReference type="ARBA" id="ARBA00022989"/>
    </source>
</evidence>
<evidence type="ECO:0000313" key="15">
    <source>
        <dbReference type="EMBL" id="MBS3649098.1"/>
    </source>
</evidence>
<keyword evidence="9 13" id="KW-1133">Transmembrane helix</keyword>
<evidence type="ECO:0000256" key="2">
    <source>
        <dbReference type="ARBA" id="ARBA00004651"/>
    </source>
</evidence>
<evidence type="ECO:0000256" key="8">
    <source>
        <dbReference type="ARBA" id="ARBA00022982"/>
    </source>
</evidence>
<comment type="caution">
    <text evidence="15">The sequence shown here is derived from an EMBL/GenBank/DDBJ whole genome shotgun (WGS) entry which is preliminary data.</text>
</comment>
<keyword evidence="5" id="KW-0349">Heme</keyword>
<evidence type="ECO:0000256" key="4">
    <source>
        <dbReference type="ARBA" id="ARBA00022475"/>
    </source>
</evidence>
<keyword evidence="3" id="KW-0813">Transport</keyword>
<evidence type="ECO:0000256" key="10">
    <source>
        <dbReference type="ARBA" id="ARBA00023004"/>
    </source>
</evidence>
<feature type="transmembrane region" description="Helical" evidence="13">
    <location>
        <begin position="53"/>
        <end position="70"/>
    </location>
</feature>
<dbReference type="PANTHER" id="PTHR30529:SF1">
    <property type="entry name" value="CYTOCHROME B561 HOMOLOG 2"/>
    <property type="match status" value="1"/>
</dbReference>
<evidence type="ECO:0000256" key="11">
    <source>
        <dbReference type="ARBA" id="ARBA00023136"/>
    </source>
</evidence>
<feature type="transmembrane region" description="Helical" evidence="13">
    <location>
        <begin position="7"/>
        <end position="33"/>
    </location>
</feature>
<dbReference type="EMBL" id="JAGWCR010000005">
    <property type="protein sequence ID" value="MBS3649098.1"/>
    <property type="molecule type" value="Genomic_DNA"/>
</dbReference>
<evidence type="ECO:0000313" key="16">
    <source>
        <dbReference type="Proteomes" id="UP000680348"/>
    </source>
</evidence>
<reference evidence="15" key="1">
    <citation type="submission" date="2021-04" db="EMBL/GenBank/DDBJ databases">
        <title>Pseudaminobacter soli sp. nov., isolated from paddy soil contaminated by heavy metals.</title>
        <authorList>
            <person name="Zhang K."/>
        </authorList>
    </citation>
    <scope>NUCLEOTIDE SEQUENCE</scope>
    <source>
        <strain evidence="15">19-2017</strain>
    </source>
</reference>
<dbReference type="Gene3D" id="1.20.950.20">
    <property type="entry name" value="Transmembrane di-heme cytochromes, Chain C"/>
    <property type="match status" value="1"/>
</dbReference>
<evidence type="ECO:0000256" key="7">
    <source>
        <dbReference type="ARBA" id="ARBA00022723"/>
    </source>
</evidence>
<keyword evidence="4" id="KW-1003">Cell membrane</keyword>
<feature type="transmembrane region" description="Helical" evidence="13">
    <location>
        <begin position="148"/>
        <end position="171"/>
    </location>
</feature>
<dbReference type="AlphaFoldDB" id="A0A942I2Q6"/>
<dbReference type="GO" id="GO:0046872">
    <property type="term" value="F:metal ion binding"/>
    <property type="evidence" value="ECO:0007669"/>
    <property type="project" value="UniProtKB-KW"/>
</dbReference>